<reference evidence="1" key="1">
    <citation type="submission" date="2021-02" db="EMBL/GenBank/DDBJ databases">
        <authorList>
            <consortium name="DOE Joint Genome Institute"/>
            <person name="Ahrendt S."/>
            <person name="Looney B.P."/>
            <person name="Miyauchi S."/>
            <person name="Morin E."/>
            <person name="Drula E."/>
            <person name="Courty P.E."/>
            <person name="Chicoki N."/>
            <person name="Fauchery L."/>
            <person name="Kohler A."/>
            <person name="Kuo A."/>
            <person name="Labutti K."/>
            <person name="Pangilinan J."/>
            <person name="Lipzen A."/>
            <person name="Riley R."/>
            <person name="Andreopoulos W."/>
            <person name="He G."/>
            <person name="Johnson J."/>
            <person name="Barry K.W."/>
            <person name="Grigoriev I.V."/>
            <person name="Nagy L."/>
            <person name="Hibbett D."/>
            <person name="Henrissat B."/>
            <person name="Matheny P.B."/>
            <person name="Labbe J."/>
            <person name="Martin F."/>
        </authorList>
    </citation>
    <scope>NUCLEOTIDE SEQUENCE</scope>
    <source>
        <strain evidence="1">EC-137</strain>
    </source>
</reference>
<organism evidence="1 2">
    <name type="scientific">Vararia minispora EC-137</name>
    <dbReference type="NCBI Taxonomy" id="1314806"/>
    <lineage>
        <taxon>Eukaryota</taxon>
        <taxon>Fungi</taxon>
        <taxon>Dikarya</taxon>
        <taxon>Basidiomycota</taxon>
        <taxon>Agaricomycotina</taxon>
        <taxon>Agaricomycetes</taxon>
        <taxon>Russulales</taxon>
        <taxon>Lachnocladiaceae</taxon>
        <taxon>Vararia</taxon>
    </lineage>
</organism>
<dbReference type="EMBL" id="MU273602">
    <property type="protein sequence ID" value="KAI0030863.1"/>
    <property type="molecule type" value="Genomic_DNA"/>
</dbReference>
<evidence type="ECO:0000313" key="2">
    <source>
        <dbReference type="Proteomes" id="UP000814128"/>
    </source>
</evidence>
<keyword evidence="2" id="KW-1185">Reference proteome</keyword>
<gene>
    <name evidence="1" type="ORF">K488DRAFT_87358</name>
</gene>
<reference evidence="1" key="2">
    <citation type="journal article" date="2022" name="New Phytol.">
        <title>Evolutionary transition to the ectomycorrhizal habit in the genomes of a hyperdiverse lineage of mushroom-forming fungi.</title>
        <authorList>
            <person name="Looney B."/>
            <person name="Miyauchi S."/>
            <person name="Morin E."/>
            <person name="Drula E."/>
            <person name="Courty P.E."/>
            <person name="Kohler A."/>
            <person name="Kuo A."/>
            <person name="LaButti K."/>
            <person name="Pangilinan J."/>
            <person name="Lipzen A."/>
            <person name="Riley R."/>
            <person name="Andreopoulos W."/>
            <person name="He G."/>
            <person name="Johnson J."/>
            <person name="Nolan M."/>
            <person name="Tritt A."/>
            <person name="Barry K.W."/>
            <person name="Grigoriev I.V."/>
            <person name="Nagy L.G."/>
            <person name="Hibbett D."/>
            <person name="Henrissat B."/>
            <person name="Matheny P.B."/>
            <person name="Labbe J."/>
            <person name="Martin F.M."/>
        </authorList>
    </citation>
    <scope>NUCLEOTIDE SEQUENCE</scope>
    <source>
        <strain evidence="1">EC-137</strain>
    </source>
</reference>
<sequence length="62" mass="6999">MVRITFSRSRASPGGVTRKFFGIKFVGESRREIGMVVGGVELSGLDTEHWHRFQLSPDSLYI</sequence>
<proteinExistence type="predicted"/>
<protein>
    <submittedName>
        <fullName evidence="1">Uncharacterized protein</fullName>
    </submittedName>
</protein>
<accession>A0ACB8QGN0</accession>
<dbReference type="Proteomes" id="UP000814128">
    <property type="component" value="Unassembled WGS sequence"/>
</dbReference>
<evidence type="ECO:0000313" key="1">
    <source>
        <dbReference type="EMBL" id="KAI0030863.1"/>
    </source>
</evidence>
<comment type="caution">
    <text evidence="1">The sequence shown here is derived from an EMBL/GenBank/DDBJ whole genome shotgun (WGS) entry which is preliminary data.</text>
</comment>
<name>A0ACB8QGN0_9AGAM</name>